<dbReference type="Gene3D" id="1.10.10.10">
    <property type="entry name" value="Winged helix-like DNA-binding domain superfamily/Winged helix DNA-binding domain"/>
    <property type="match status" value="1"/>
</dbReference>
<keyword evidence="2" id="KW-0805">Transcription regulation</keyword>
<gene>
    <name evidence="7" type="ORF">PVOR_04478</name>
</gene>
<dbReference type="InterPro" id="IPR014284">
    <property type="entry name" value="RNA_pol_sigma-70_dom"/>
</dbReference>
<reference evidence="7 8" key="1">
    <citation type="journal article" date="2010" name="BMC Genomics">
        <title>Genome sequence of the pattern forming Paenibacillus vortex bacterium reveals potential for thriving in complex environments.</title>
        <authorList>
            <person name="Sirota-Madi A."/>
            <person name="Olender T."/>
            <person name="Helman Y."/>
            <person name="Ingham C."/>
            <person name="Brainis I."/>
            <person name="Roth D."/>
            <person name="Hagi E."/>
            <person name="Brodsky L."/>
            <person name="Leshkowitz D."/>
            <person name="Galatenko V."/>
            <person name="Nikolaev V."/>
            <person name="Mugasimangalam R.C."/>
            <person name="Bransburg-Zabary S."/>
            <person name="Gutnick D.L."/>
            <person name="Lancet D."/>
            <person name="Ben-Jacob E."/>
        </authorList>
    </citation>
    <scope>NUCLEOTIDE SEQUENCE [LARGE SCALE GENOMIC DNA]</scope>
    <source>
        <strain evidence="7 8">V453</strain>
    </source>
</reference>
<dbReference type="PANTHER" id="PTHR43133">
    <property type="entry name" value="RNA POLYMERASE ECF-TYPE SIGMA FACTO"/>
    <property type="match status" value="1"/>
</dbReference>
<feature type="domain" description="RNA polymerase sigma factor 70 region 4 type 2" evidence="6">
    <location>
        <begin position="148"/>
        <end position="199"/>
    </location>
</feature>
<sequence>MRQTLFLNFLWKIKLFEGLARHASVSQLQLMVTRAGPKECHIYMRGGRKLEKLLLQCITENQDSAYRLAYSYVRNKEDALDIVQDAIHKAFLSIEKLKQTGSLKSWFFRIIVTTSLDLIRKQKKVRVMDDENLEFVLPSSHDHYPNLDLAQSLEELPDKYRVVIILRYFEDMKIEEIAEVLHENVSTVKTRLYQGLQKLRVNLSEEDQEEEKQ</sequence>
<dbReference type="Gene3D" id="1.10.1740.10">
    <property type="match status" value="1"/>
</dbReference>
<evidence type="ECO:0000256" key="2">
    <source>
        <dbReference type="ARBA" id="ARBA00023015"/>
    </source>
</evidence>
<dbReference type="AlphaFoldDB" id="A0A2R9T0J3"/>
<protein>
    <submittedName>
        <fullName evidence="7">RNA polymerase, sigma-24 subunit, ECF subfamily protein</fullName>
    </submittedName>
</protein>
<dbReference type="GO" id="GO:0003677">
    <property type="term" value="F:DNA binding"/>
    <property type="evidence" value="ECO:0007669"/>
    <property type="project" value="InterPro"/>
</dbReference>
<evidence type="ECO:0000313" key="8">
    <source>
        <dbReference type="Proteomes" id="UP000003094"/>
    </source>
</evidence>
<evidence type="ECO:0000256" key="4">
    <source>
        <dbReference type="ARBA" id="ARBA00023163"/>
    </source>
</evidence>
<comment type="similarity">
    <text evidence="1">Belongs to the sigma-70 factor family. ECF subfamily.</text>
</comment>
<dbReference type="SUPFAM" id="SSF88946">
    <property type="entry name" value="Sigma2 domain of RNA polymerase sigma factors"/>
    <property type="match status" value="1"/>
</dbReference>
<accession>A0A2R9T0J3</accession>
<evidence type="ECO:0000259" key="5">
    <source>
        <dbReference type="Pfam" id="PF04542"/>
    </source>
</evidence>
<dbReference type="GO" id="GO:0016987">
    <property type="term" value="F:sigma factor activity"/>
    <property type="evidence" value="ECO:0007669"/>
    <property type="project" value="UniProtKB-KW"/>
</dbReference>
<dbReference type="CDD" id="cd06171">
    <property type="entry name" value="Sigma70_r4"/>
    <property type="match status" value="1"/>
</dbReference>
<keyword evidence="4" id="KW-0804">Transcription</keyword>
<dbReference type="InterPro" id="IPR013325">
    <property type="entry name" value="RNA_pol_sigma_r2"/>
</dbReference>
<dbReference type="EMBL" id="ADHJ01000008">
    <property type="protein sequence ID" value="EFU43209.1"/>
    <property type="molecule type" value="Genomic_DNA"/>
</dbReference>
<keyword evidence="8" id="KW-1185">Reference proteome</keyword>
<keyword evidence="3" id="KW-0731">Sigma factor</keyword>
<evidence type="ECO:0000256" key="3">
    <source>
        <dbReference type="ARBA" id="ARBA00023082"/>
    </source>
</evidence>
<dbReference type="InterPro" id="IPR007627">
    <property type="entry name" value="RNA_pol_sigma70_r2"/>
</dbReference>
<dbReference type="InterPro" id="IPR039425">
    <property type="entry name" value="RNA_pol_sigma-70-like"/>
</dbReference>
<dbReference type="InterPro" id="IPR013324">
    <property type="entry name" value="RNA_pol_sigma_r3/r4-like"/>
</dbReference>
<organism evidence="7 8">
    <name type="scientific">Paenibacillus vortex V453</name>
    <dbReference type="NCBI Taxonomy" id="715225"/>
    <lineage>
        <taxon>Bacteria</taxon>
        <taxon>Bacillati</taxon>
        <taxon>Bacillota</taxon>
        <taxon>Bacilli</taxon>
        <taxon>Bacillales</taxon>
        <taxon>Paenibacillaceae</taxon>
        <taxon>Paenibacillus</taxon>
    </lineage>
</organism>
<name>A0A2R9T0J3_9BACL</name>
<evidence type="ECO:0000259" key="6">
    <source>
        <dbReference type="Pfam" id="PF08281"/>
    </source>
</evidence>
<dbReference type="KEGG" id="pvo:PVOR_04478"/>
<evidence type="ECO:0000256" key="1">
    <source>
        <dbReference type="ARBA" id="ARBA00010641"/>
    </source>
</evidence>
<comment type="caution">
    <text evidence="7">The sequence shown here is derived from an EMBL/GenBank/DDBJ whole genome shotgun (WGS) entry which is preliminary data.</text>
</comment>
<dbReference type="PANTHER" id="PTHR43133:SF60">
    <property type="entry name" value="RNA POLYMERASE SIGMA FACTOR SIGV"/>
    <property type="match status" value="1"/>
</dbReference>
<dbReference type="Pfam" id="PF04542">
    <property type="entry name" value="Sigma70_r2"/>
    <property type="match status" value="1"/>
</dbReference>
<dbReference type="Pfam" id="PF08281">
    <property type="entry name" value="Sigma70_r4_2"/>
    <property type="match status" value="1"/>
</dbReference>
<feature type="domain" description="RNA polymerase sigma-70 region 2" evidence="5">
    <location>
        <begin position="58"/>
        <end position="124"/>
    </location>
</feature>
<dbReference type="GO" id="GO:0006352">
    <property type="term" value="P:DNA-templated transcription initiation"/>
    <property type="evidence" value="ECO:0007669"/>
    <property type="project" value="InterPro"/>
</dbReference>
<proteinExistence type="inferred from homology"/>
<dbReference type="InterPro" id="IPR013249">
    <property type="entry name" value="RNA_pol_sigma70_r4_t2"/>
</dbReference>
<dbReference type="InterPro" id="IPR036388">
    <property type="entry name" value="WH-like_DNA-bd_sf"/>
</dbReference>
<evidence type="ECO:0000313" key="7">
    <source>
        <dbReference type="EMBL" id="EFU43209.1"/>
    </source>
</evidence>
<dbReference type="SUPFAM" id="SSF88659">
    <property type="entry name" value="Sigma3 and sigma4 domains of RNA polymerase sigma factors"/>
    <property type="match status" value="1"/>
</dbReference>
<dbReference type="Proteomes" id="UP000003094">
    <property type="component" value="Unassembled WGS sequence"/>
</dbReference>
<dbReference type="NCBIfam" id="TIGR02937">
    <property type="entry name" value="sigma70-ECF"/>
    <property type="match status" value="1"/>
</dbReference>